<reference evidence="2 3" key="1">
    <citation type="submission" date="2014-04" db="EMBL/GenBank/DDBJ databases">
        <authorList>
            <consortium name="DOE Joint Genome Institute"/>
            <person name="Kuo A."/>
            <person name="Martino E."/>
            <person name="Perotto S."/>
            <person name="Kohler A."/>
            <person name="Nagy L.G."/>
            <person name="Floudas D."/>
            <person name="Copeland A."/>
            <person name="Barry K.W."/>
            <person name="Cichocki N."/>
            <person name="Veneault-Fourrey C."/>
            <person name="LaButti K."/>
            <person name="Lindquist E.A."/>
            <person name="Lipzen A."/>
            <person name="Lundell T."/>
            <person name="Morin E."/>
            <person name="Murat C."/>
            <person name="Sun H."/>
            <person name="Tunlid A."/>
            <person name="Henrissat B."/>
            <person name="Grigoriev I.V."/>
            <person name="Hibbett D.S."/>
            <person name="Martin F."/>
            <person name="Nordberg H.P."/>
            <person name="Cantor M.N."/>
            <person name="Hua S.X."/>
        </authorList>
    </citation>
    <scope>NUCLEOTIDE SEQUENCE [LARGE SCALE GENOMIC DNA]</scope>
    <source>
        <strain evidence="2 3">Zn</strain>
    </source>
</reference>
<reference evidence="3" key="2">
    <citation type="submission" date="2015-01" db="EMBL/GenBank/DDBJ databases">
        <title>Evolutionary Origins and Diversification of the Mycorrhizal Mutualists.</title>
        <authorList>
            <consortium name="DOE Joint Genome Institute"/>
            <consortium name="Mycorrhizal Genomics Consortium"/>
            <person name="Kohler A."/>
            <person name="Kuo A."/>
            <person name="Nagy L.G."/>
            <person name="Floudas D."/>
            <person name="Copeland A."/>
            <person name="Barry K.W."/>
            <person name="Cichocki N."/>
            <person name="Veneault-Fourrey C."/>
            <person name="LaButti K."/>
            <person name="Lindquist E.A."/>
            <person name="Lipzen A."/>
            <person name="Lundell T."/>
            <person name="Morin E."/>
            <person name="Murat C."/>
            <person name="Riley R."/>
            <person name="Ohm R."/>
            <person name="Sun H."/>
            <person name="Tunlid A."/>
            <person name="Henrissat B."/>
            <person name="Grigoriev I.V."/>
            <person name="Hibbett D.S."/>
            <person name="Martin F."/>
        </authorList>
    </citation>
    <scope>NUCLEOTIDE SEQUENCE [LARGE SCALE GENOMIC DNA]</scope>
    <source>
        <strain evidence="3">Zn</strain>
    </source>
</reference>
<feature type="region of interest" description="Disordered" evidence="1">
    <location>
        <begin position="28"/>
        <end position="55"/>
    </location>
</feature>
<proteinExistence type="predicted"/>
<gene>
    <name evidence="2" type="ORF">OIDMADRAFT_174810</name>
</gene>
<dbReference type="Proteomes" id="UP000054321">
    <property type="component" value="Unassembled WGS sequence"/>
</dbReference>
<sequence>MAMSKGVDSSYMFAARQLLSEPTALFVGRPAHQPSSLPRSLDPGRRHDNHGPAPALYQRYGVANQQEAVYLNRHGVSSDSGGMRRCGQPRVDTIRLHGVEWWAKGLAG</sequence>
<organism evidence="2 3">
    <name type="scientific">Oidiodendron maius (strain Zn)</name>
    <dbReference type="NCBI Taxonomy" id="913774"/>
    <lineage>
        <taxon>Eukaryota</taxon>
        <taxon>Fungi</taxon>
        <taxon>Dikarya</taxon>
        <taxon>Ascomycota</taxon>
        <taxon>Pezizomycotina</taxon>
        <taxon>Leotiomycetes</taxon>
        <taxon>Leotiomycetes incertae sedis</taxon>
        <taxon>Myxotrichaceae</taxon>
        <taxon>Oidiodendron</taxon>
    </lineage>
</organism>
<dbReference type="AlphaFoldDB" id="A0A0C3I0F0"/>
<protein>
    <submittedName>
        <fullName evidence="2">Uncharacterized protein</fullName>
    </submittedName>
</protein>
<evidence type="ECO:0000256" key="1">
    <source>
        <dbReference type="SAM" id="MobiDB-lite"/>
    </source>
</evidence>
<keyword evidence="3" id="KW-1185">Reference proteome</keyword>
<dbReference type="EMBL" id="KN832870">
    <property type="protein sequence ID" value="KIN07917.1"/>
    <property type="molecule type" value="Genomic_DNA"/>
</dbReference>
<dbReference type="HOGENOM" id="CLU_2197688_0_0_1"/>
<accession>A0A0C3I0F0</accession>
<dbReference type="InParanoid" id="A0A0C3I0F0"/>
<evidence type="ECO:0000313" key="3">
    <source>
        <dbReference type="Proteomes" id="UP000054321"/>
    </source>
</evidence>
<evidence type="ECO:0000313" key="2">
    <source>
        <dbReference type="EMBL" id="KIN07917.1"/>
    </source>
</evidence>
<name>A0A0C3I0F0_OIDMZ</name>